<comment type="similarity">
    <text evidence="4">Belongs to the methyl-accepting chemotaxis (MCP) protein family.</text>
</comment>
<dbReference type="InterPro" id="IPR003660">
    <property type="entry name" value="HAMP_dom"/>
</dbReference>
<feature type="domain" description="HAMP" evidence="8">
    <location>
        <begin position="322"/>
        <end position="376"/>
    </location>
</feature>
<evidence type="ECO:0000256" key="6">
    <source>
        <dbReference type="SAM" id="Phobius"/>
    </source>
</evidence>
<comment type="caution">
    <text evidence="9">The sequence shown here is derived from an EMBL/GenBank/DDBJ whole genome shotgun (WGS) entry which is preliminary data.</text>
</comment>
<dbReference type="SMART" id="SM00283">
    <property type="entry name" value="MA"/>
    <property type="match status" value="1"/>
</dbReference>
<dbReference type="PANTHER" id="PTHR32089">
    <property type="entry name" value="METHYL-ACCEPTING CHEMOTAXIS PROTEIN MCPB"/>
    <property type="match status" value="1"/>
</dbReference>
<evidence type="ECO:0000259" key="8">
    <source>
        <dbReference type="PROSITE" id="PS50885"/>
    </source>
</evidence>
<dbReference type="GO" id="GO:0007165">
    <property type="term" value="P:signal transduction"/>
    <property type="evidence" value="ECO:0007669"/>
    <property type="project" value="UniProtKB-KW"/>
</dbReference>
<dbReference type="Proteomes" id="UP000664658">
    <property type="component" value="Unassembled WGS sequence"/>
</dbReference>
<evidence type="ECO:0000256" key="3">
    <source>
        <dbReference type="ARBA" id="ARBA00023224"/>
    </source>
</evidence>
<dbReference type="InterPro" id="IPR004089">
    <property type="entry name" value="MCPsignal_dom"/>
</dbReference>
<feature type="transmembrane region" description="Helical" evidence="6">
    <location>
        <begin position="298"/>
        <end position="321"/>
    </location>
</feature>
<dbReference type="Gene3D" id="3.30.450.20">
    <property type="entry name" value="PAS domain"/>
    <property type="match status" value="1"/>
</dbReference>
<dbReference type="SUPFAM" id="SSF58104">
    <property type="entry name" value="Methyl-accepting chemotaxis protein (MCP) signaling domain"/>
    <property type="match status" value="1"/>
</dbReference>
<keyword evidence="6" id="KW-0812">Transmembrane</keyword>
<keyword evidence="2" id="KW-0145">Chemotaxis</keyword>
<evidence type="ECO:0000259" key="7">
    <source>
        <dbReference type="PROSITE" id="PS50111"/>
    </source>
</evidence>
<protein>
    <submittedName>
        <fullName evidence="9">Methyl-accepting chemotaxis protein</fullName>
    </submittedName>
</protein>
<dbReference type="AlphaFoldDB" id="A0A8I1W8I9"/>
<dbReference type="Pfam" id="PF00672">
    <property type="entry name" value="HAMP"/>
    <property type="match status" value="1"/>
</dbReference>
<evidence type="ECO:0000256" key="5">
    <source>
        <dbReference type="PROSITE-ProRule" id="PRU00284"/>
    </source>
</evidence>
<evidence type="ECO:0000256" key="4">
    <source>
        <dbReference type="ARBA" id="ARBA00029447"/>
    </source>
</evidence>
<dbReference type="FunFam" id="1.10.287.950:FF:000001">
    <property type="entry name" value="Methyl-accepting chemotaxis sensory transducer"/>
    <property type="match status" value="1"/>
</dbReference>
<dbReference type="PROSITE" id="PS50111">
    <property type="entry name" value="CHEMOTAXIS_TRANSDUC_2"/>
    <property type="match status" value="1"/>
</dbReference>
<dbReference type="PANTHER" id="PTHR32089:SF112">
    <property type="entry name" value="LYSOZYME-LIKE PROTEIN-RELATED"/>
    <property type="match status" value="1"/>
</dbReference>
<feature type="transmembrane region" description="Helical" evidence="6">
    <location>
        <begin position="9"/>
        <end position="32"/>
    </location>
</feature>
<name>A0A8I1W8I9_PLESH</name>
<keyword evidence="3 5" id="KW-0807">Transducer</keyword>
<dbReference type="Gene3D" id="1.10.287.950">
    <property type="entry name" value="Methyl-accepting chemotaxis protein"/>
    <property type="match status" value="1"/>
</dbReference>
<dbReference type="CDD" id="cd06225">
    <property type="entry name" value="HAMP"/>
    <property type="match status" value="1"/>
</dbReference>
<gene>
    <name evidence="9" type="ORF">J2R62_16775</name>
</gene>
<dbReference type="CDD" id="cd11386">
    <property type="entry name" value="MCP_signal"/>
    <property type="match status" value="1"/>
</dbReference>
<evidence type="ECO:0000313" key="9">
    <source>
        <dbReference type="EMBL" id="MBO1109832.1"/>
    </source>
</evidence>
<dbReference type="RefSeq" id="WP_207542776.1">
    <property type="nucleotide sequence ID" value="NZ_JAFNAA010000037.1"/>
</dbReference>
<proteinExistence type="inferred from homology"/>
<evidence type="ECO:0000256" key="1">
    <source>
        <dbReference type="ARBA" id="ARBA00004429"/>
    </source>
</evidence>
<feature type="domain" description="Methyl-accepting transducer" evidence="7">
    <location>
        <begin position="381"/>
        <end position="617"/>
    </location>
</feature>
<keyword evidence="6" id="KW-0472">Membrane</keyword>
<keyword evidence="6" id="KW-1133">Transmembrane helix</keyword>
<reference evidence="9" key="1">
    <citation type="submission" date="2021-03" db="EMBL/GenBank/DDBJ databases">
        <title>Plesiomonas shigelloides zfcc0051, isolated from zebrafish feces.</title>
        <authorList>
            <person name="Vanderhoek Z."/>
            <person name="Gaulke C."/>
        </authorList>
    </citation>
    <scope>NUCLEOTIDE SEQUENCE</scope>
    <source>
        <strain evidence="9">Zfcc0051</strain>
    </source>
</reference>
<dbReference type="Pfam" id="PF00015">
    <property type="entry name" value="MCPsignal"/>
    <property type="match status" value="1"/>
</dbReference>
<organism evidence="9 10">
    <name type="scientific">Plesiomonas shigelloides</name>
    <name type="common">Aeromonas shigelloides</name>
    <dbReference type="NCBI Taxonomy" id="703"/>
    <lineage>
        <taxon>Bacteria</taxon>
        <taxon>Pseudomonadati</taxon>
        <taxon>Pseudomonadota</taxon>
        <taxon>Gammaproteobacteria</taxon>
        <taxon>Enterobacterales</taxon>
        <taxon>Enterobacteriaceae</taxon>
        <taxon>Plesiomonas</taxon>
    </lineage>
</organism>
<dbReference type="SMART" id="SM00304">
    <property type="entry name" value="HAMP"/>
    <property type="match status" value="1"/>
</dbReference>
<comment type="subcellular location">
    <subcellularLocation>
        <location evidence="1">Cell inner membrane</location>
        <topology evidence="1">Multi-pass membrane protein</topology>
    </subcellularLocation>
</comment>
<accession>A0A8I1W8I9</accession>
<evidence type="ECO:0000313" key="10">
    <source>
        <dbReference type="Proteomes" id="UP000664658"/>
    </source>
</evidence>
<dbReference type="GO" id="GO:0005886">
    <property type="term" value="C:plasma membrane"/>
    <property type="evidence" value="ECO:0007669"/>
    <property type="project" value="UniProtKB-SubCell"/>
</dbReference>
<sequence>MNNRLSRRVAISISISIAVLCCICGGLFFFQYSKQIKENASREMFDIVLSRKDATKSFFEKYMMTIDVLSNDIELSEFARGRVSEEINIDGQQLDSIINTIKKNNLISNEIETLFFATPSGEYFDSNGRYYDKDKDLTSRPWWIRSTEEKKSWASTVIDIRTGNMLGAIYSPIYENGKLQYISGIDLKLEELKNILTGSTKYGDLAKIIVSDDNGKVILYTGVDANELSKLTLNNINKSNPGFLEELSKSSRELTKTEFNGVGYFVRTESLDLMRPALNWNISILVPSSEVNNELNALLIKVIAAFLLIIILASATCVIILNRSLNNLNELNVYIDEISKGEGDLTHQIKISSNDEIGSLALGFNRYNEKIRSLIDESKEVSNNTCQEIHDVNSSLRESIDSITIQRGQLTIIATATTEMGHVIRDISENAELTRLSVNQAKKSVILSQEKANEAKEKVSSLNESLVESESGVGALISDAKEIGKVLSVIREIADQTNLLALNAAIEAARAGEYGRGFAVVADEVRSLASKTQQSTLSIEEIIDGIQRNTHSVANDMLENRDVSNQATEKMNEINNMLESLIISFNALDSQSEQVACATSEQAEAVKEIESNVMDANAISELLETRMYEVMSKSSDLSGRGDALNSLLSKLKTQ</sequence>
<dbReference type="EMBL" id="JAFNAA010000037">
    <property type="protein sequence ID" value="MBO1109832.1"/>
    <property type="molecule type" value="Genomic_DNA"/>
</dbReference>
<evidence type="ECO:0000256" key="2">
    <source>
        <dbReference type="ARBA" id="ARBA00022500"/>
    </source>
</evidence>
<dbReference type="PROSITE" id="PS50885">
    <property type="entry name" value="HAMP"/>
    <property type="match status" value="1"/>
</dbReference>
<dbReference type="GO" id="GO:0006935">
    <property type="term" value="P:chemotaxis"/>
    <property type="evidence" value="ECO:0007669"/>
    <property type="project" value="UniProtKB-KW"/>
</dbReference>